<proteinExistence type="predicted"/>
<dbReference type="InterPro" id="IPR054156">
    <property type="entry name" value="YxaF_TetR_C"/>
</dbReference>
<protein>
    <submittedName>
        <fullName evidence="6">HTH-type transcriptional regulator</fullName>
    </submittedName>
</protein>
<dbReference type="InterPro" id="IPR036271">
    <property type="entry name" value="Tet_transcr_reg_TetR-rel_C_sf"/>
</dbReference>
<dbReference type="Pfam" id="PF00440">
    <property type="entry name" value="TetR_N"/>
    <property type="match status" value="1"/>
</dbReference>
<dbReference type="RefSeq" id="WP_420039796.1">
    <property type="nucleotide sequence ID" value="NZ_CP128986.1"/>
</dbReference>
<accession>A0AA97CYB1</accession>
<organism evidence="6">
    <name type="scientific">Gordonia sp. MP11Mi</name>
    <dbReference type="NCBI Taxonomy" id="3022769"/>
    <lineage>
        <taxon>Bacteria</taxon>
        <taxon>Bacillati</taxon>
        <taxon>Actinomycetota</taxon>
        <taxon>Actinomycetes</taxon>
        <taxon>Mycobacteriales</taxon>
        <taxon>Gordoniaceae</taxon>
        <taxon>Gordonia</taxon>
    </lineage>
</organism>
<keyword evidence="1" id="KW-0805">Transcription regulation</keyword>
<evidence type="ECO:0000313" key="6">
    <source>
        <dbReference type="EMBL" id="WOC14029.1"/>
    </source>
</evidence>
<name>A0AA97CYB1_9ACTN</name>
<evidence type="ECO:0000256" key="2">
    <source>
        <dbReference type="ARBA" id="ARBA00023125"/>
    </source>
</evidence>
<gene>
    <name evidence="6" type="ORF">MP11Mi_31410</name>
</gene>
<dbReference type="EMBL" id="CP128986">
    <property type="protein sequence ID" value="WOC14029.1"/>
    <property type="molecule type" value="Genomic_DNA"/>
</dbReference>
<dbReference type="Pfam" id="PF21993">
    <property type="entry name" value="TetR_C_13_2"/>
    <property type="match status" value="1"/>
</dbReference>
<dbReference type="InterPro" id="IPR009057">
    <property type="entry name" value="Homeodomain-like_sf"/>
</dbReference>
<dbReference type="PROSITE" id="PS50977">
    <property type="entry name" value="HTH_TETR_2"/>
    <property type="match status" value="1"/>
</dbReference>
<dbReference type="SUPFAM" id="SSF48498">
    <property type="entry name" value="Tetracyclin repressor-like, C-terminal domain"/>
    <property type="match status" value="1"/>
</dbReference>
<keyword evidence="3" id="KW-0804">Transcription</keyword>
<evidence type="ECO:0000256" key="3">
    <source>
        <dbReference type="ARBA" id="ARBA00023163"/>
    </source>
</evidence>
<dbReference type="GO" id="GO:0003677">
    <property type="term" value="F:DNA binding"/>
    <property type="evidence" value="ECO:0007669"/>
    <property type="project" value="UniProtKB-UniRule"/>
</dbReference>
<dbReference type="AlphaFoldDB" id="A0AA97CYB1"/>
<keyword evidence="2 4" id="KW-0238">DNA-binding</keyword>
<dbReference type="InterPro" id="IPR001647">
    <property type="entry name" value="HTH_TetR"/>
</dbReference>
<dbReference type="PANTHER" id="PTHR47506">
    <property type="entry name" value="TRANSCRIPTIONAL REGULATORY PROTEIN"/>
    <property type="match status" value="1"/>
</dbReference>
<dbReference type="Gene3D" id="1.10.357.10">
    <property type="entry name" value="Tetracycline Repressor, domain 2"/>
    <property type="match status" value="1"/>
</dbReference>
<evidence type="ECO:0000256" key="4">
    <source>
        <dbReference type="PROSITE-ProRule" id="PRU00335"/>
    </source>
</evidence>
<feature type="domain" description="HTH tetR-type" evidence="5">
    <location>
        <begin position="4"/>
        <end position="64"/>
    </location>
</feature>
<evidence type="ECO:0000256" key="1">
    <source>
        <dbReference type="ARBA" id="ARBA00023015"/>
    </source>
</evidence>
<reference evidence="6" key="1">
    <citation type="submission" date="2023-06" db="EMBL/GenBank/DDBJ databases">
        <title>Gordonia sp. nov. and Pseudochrobactrum sp. nov., two species isolated from the burying beetle Nicrophorus vespilloides.</title>
        <authorList>
            <person name="Poehlein A."/>
            <person name="Guzman J."/>
            <person name="Daniel R."/>
            <person name="Vilcinskas A."/>
        </authorList>
    </citation>
    <scope>NUCLEOTIDE SEQUENCE</scope>
    <source>
        <strain evidence="6">MP11Mi</strain>
    </source>
</reference>
<sequence>MSDSSTRDKLVIGAAEMLGRQGLNGTSIRELAKHSGTPLGSTYHYFPGGKREFATEAVQFADQLTMRALQKHLPDGPLAGLRTLLSMWRSIVINSDFEAGCPALAVSVQAQPRGEDEPRQAAAAAFNHWIDLLADSLRQHGASDVDATNTATLIVSAVEGTVAICRAQRSIAALDQTEAALEAMVTAVISRPS</sequence>
<evidence type="ECO:0000259" key="5">
    <source>
        <dbReference type="PROSITE" id="PS50977"/>
    </source>
</evidence>
<dbReference type="PANTHER" id="PTHR47506:SF3">
    <property type="entry name" value="HTH-TYPE TRANSCRIPTIONAL REGULATOR LMRA"/>
    <property type="match status" value="1"/>
</dbReference>
<feature type="DNA-binding region" description="H-T-H motif" evidence="4">
    <location>
        <begin position="27"/>
        <end position="46"/>
    </location>
</feature>
<dbReference type="SUPFAM" id="SSF46689">
    <property type="entry name" value="Homeodomain-like"/>
    <property type="match status" value="1"/>
</dbReference>